<protein>
    <submittedName>
        <fullName evidence="1">Uncharacterized protein</fullName>
    </submittedName>
</protein>
<proteinExistence type="predicted"/>
<dbReference type="Proteomes" id="UP001596203">
    <property type="component" value="Unassembled WGS sequence"/>
</dbReference>
<name>A0ABW1K7K4_9ACTN</name>
<dbReference type="EMBL" id="JBHSPR010000010">
    <property type="protein sequence ID" value="MFC6017236.1"/>
    <property type="molecule type" value="Genomic_DNA"/>
</dbReference>
<evidence type="ECO:0000313" key="2">
    <source>
        <dbReference type="Proteomes" id="UP001596203"/>
    </source>
</evidence>
<comment type="caution">
    <text evidence="1">The sequence shown here is derived from an EMBL/GenBank/DDBJ whole genome shotgun (WGS) entry which is preliminary data.</text>
</comment>
<organism evidence="1 2">
    <name type="scientific">Plantactinospora solaniradicis</name>
    <dbReference type="NCBI Taxonomy" id="1723736"/>
    <lineage>
        <taxon>Bacteria</taxon>
        <taxon>Bacillati</taxon>
        <taxon>Actinomycetota</taxon>
        <taxon>Actinomycetes</taxon>
        <taxon>Micromonosporales</taxon>
        <taxon>Micromonosporaceae</taxon>
        <taxon>Plantactinospora</taxon>
    </lineage>
</organism>
<accession>A0ABW1K7K4</accession>
<gene>
    <name evidence="1" type="ORF">ACFP2T_13590</name>
</gene>
<dbReference type="RefSeq" id="WP_377421348.1">
    <property type="nucleotide sequence ID" value="NZ_JBHSPR010000010.1"/>
</dbReference>
<reference evidence="2" key="1">
    <citation type="journal article" date="2019" name="Int. J. Syst. Evol. Microbiol.">
        <title>The Global Catalogue of Microorganisms (GCM) 10K type strain sequencing project: providing services to taxonomists for standard genome sequencing and annotation.</title>
        <authorList>
            <consortium name="The Broad Institute Genomics Platform"/>
            <consortium name="The Broad Institute Genome Sequencing Center for Infectious Disease"/>
            <person name="Wu L."/>
            <person name="Ma J."/>
        </authorList>
    </citation>
    <scope>NUCLEOTIDE SEQUENCE [LARGE SCALE GENOMIC DNA]</scope>
    <source>
        <strain evidence="2">ZS-35-S2</strain>
    </source>
</reference>
<evidence type="ECO:0000313" key="1">
    <source>
        <dbReference type="EMBL" id="MFC6017236.1"/>
    </source>
</evidence>
<keyword evidence="2" id="KW-1185">Reference proteome</keyword>
<sequence length="311" mass="33782">MTTILTRPSAAQTAADDELTAAITRYNGIQRAELEKETGLRWLGGMGTIFAAGTVRIRALFVDPVGRQWADACLAVESAYLRHPAHDYYADQPGASMEPAHDLWVMTQWRGMWNAILVPIDEICSRLDLPDPVPVALRGYARTWDTMPMVTDAEALAAAADGIGHLVGLTAHTTPDGQESNHCPKCASSKDRERFDDGKTLWALCDSCMVRWPIGAGTSGARVFDSQRLYLAQFADWSNWEESTTTGWVHDATGHAYCRGEAGYADDNGDGTALVAVPAEPMGTGHKCGNCGQRIGQTTTTERLTRSTDAF</sequence>